<accession>A0ABS1WVM7</accession>
<dbReference type="EMBL" id="JAEVLS010000002">
    <property type="protein sequence ID" value="MBM0105034.1"/>
    <property type="molecule type" value="Genomic_DNA"/>
</dbReference>
<evidence type="ECO:0000259" key="2">
    <source>
        <dbReference type="Pfam" id="PF02311"/>
    </source>
</evidence>
<name>A0ABS1WVM7_9GAMM</name>
<dbReference type="Proteomes" id="UP000661077">
    <property type="component" value="Unassembled WGS sequence"/>
</dbReference>
<sequence>MGIRERSRRSATHHPNEQITWVMKGSVEVFSQGKRFFVSAGQVIVFPRTFRTSFARWRTGPSTSIFSLRYDRTGSTGRRATSSRGLNDSAVISCGRRRNRYVY</sequence>
<keyword evidence="4" id="KW-1185">Reference proteome</keyword>
<evidence type="ECO:0000313" key="3">
    <source>
        <dbReference type="EMBL" id="MBM0105034.1"/>
    </source>
</evidence>
<gene>
    <name evidence="3" type="ORF">JM946_09750</name>
</gene>
<feature type="domain" description="AraC-type arabinose-binding/dimerisation" evidence="2">
    <location>
        <begin position="7"/>
        <end position="49"/>
    </location>
</feature>
<dbReference type="InterPro" id="IPR014710">
    <property type="entry name" value="RmlC-like_jellyroll"/>
</dbReference>
<protein>
    <submittedName>
        <fullName evidence="3">AraC family ligand binding domain-containing protein</fullName>
    </submittedName>
</protein>
<keyword evidence="1" id="KW-0238">DNA-binding</keyword>
<organism evidence="3 4">
    <name type="scientific">Steroidobacter gossypii</name>
    <dbReference type="NCBI Taxonomy" id="2805490"/>
    <lineage>
        <taxon>Bacteria</taxon>
        <taxon>Pseudomonadati</taxon>
        <taxon>Pseudomonadota</taxon>
        <taxon>Gammaproteobacteria</taxon>
        <taxon>Steroidobacterales</taxon>
        <taxon>Steroidobacteraceae</taxon>
        <taxon>Steroidobacter</taxon>
    </lineage>
</organism>
<dbReference type="SUPFAM" id="SSF51182">
    <property type="entry name" value="RmlC-like cupins"/>
    <property type="match status" value="1"/>
</dbReference>
<dbReference type="Gene3D" id="2.60.120.10">
    <property type="entry name" value="Jelly Rolls"/>
    <property type="match status" value="1"/>
</dbReference>
<evidence type="ECO:0000256" key="1">
    <source>
        <dbReference type="ARBA" id="ARBA00023125"/>
    </source>
</evidence>
<comment type="caution">
    <text evidence="3">The sequence shown here is derived from an EMBL/GenBank/DDBJ whole genome shotgun (WGS) entry which is preliminary data.</text>
</comment>
<dbReference type="Pfam" id="PF02311">
    <property type="entry name" value="AraC_binding"/>
    <property type="match status" value="1"/>
</dbReference>
<dbReference type="InterPro" id="IPR011051">
    <property type="entry name" value="RmlC_Cupin_sf"/>
</dbReference>
<reference evidence="3 4" key="1">
    <citation type="journal article" date="2021" name="Int. J. Syst. Evol. Microbiol.">
        <title>Steroidobacter gossypii sp. nov., isolated from soil of cotton cropping field.</title>
        <authorList>
            <person name="Huang R."/>
            <person name="Yang S."/>
            <person name="Zhen C."/>
            <person name="Liu W."/>
        </authorList>
    </citation>
    <scope>NUCLEOTIDE SEQUENCE [LARGE SCALE GENOMIC DNA]</scope>
    <source>
        <strain evidence="3 4">S1-65</strain>
    </source>
</reference>
<evidence type="ECO:0000313" key="4">
    <source>
        <dbReference type="Proteomes" id="UP000661077"/>
    </source>
</evidence>
<proteinExistence type="predicted"/>
<dbReference type="InterPro" id="IPR003313">
    <property type="entry name" value="AraC-bd"/>
</dbReference>